<name>A0A7W5AS69_9ACTN</name>
<dbReference type="CDD" id="cd01392">
    <property type="entry name" value="HTH_LacI"/>
    <property type="match status" value="1"/>
</dbReference>
<keyword evidence="6" id="KW-1185">Reference proteome</keyword>
<dbReference type="GO" id="GO:0000976">
    <property type="term" value="F:transcription cis-regulatory region binding"/>
    <property type="evidence" value="ECO:0007669"/>
    <property type="project" value="TreeGrafter"/>
</dbReference>
<dbReference type="GO" id="GO:0003700">
    <property type="term" value="F:DNA-binding transcription factor activity"/>
    <property type="evidence" value="ECO:0007669"/>
    <property type="project" value="TreeGrafter"/>
</dbReference>
<evidence type="ECO:0000256" key="3">
    <source>
        <dbReference type="ARBA" id="ARBA00023163"/>
    </source>
</evidence>
<dbReference type="PROSITE" id="PS00356">
    <property type="entry name" value="HTH_LACI_1"/>
    <property type="match status" value="1"/>
</dbReference>
<dbReference type="Gene3D" id="1.10.260.40">
    <property type="entry name" value="lambda repressor-like DNA-binding domains"/>
    <property type="match status" value="1"/>
</dbReference>
<dbReference type="InterPro" id="IPR010982">
    <property type="entry name" value="Lambda_DNA-bd_dom_sf"/>
</dbReference>
<dbReference type="SUPFAM" id="SSF53822">
    <property type="entry name" value="Periplasmic binding protein-like I"/>
    <property type="match status" value="1"/>
</dbReference>
<proteinExistence type="predicted"/>
<dbReference type="PROSITE" id="PS50932">
    <property type="entry name" value="HTH_LACI_2"/>
    <property type="match status" value="1"/>
</dbReference>
<keyword evidence="3" id="KW-0804">Transcription</keyword>
<evidence type="ECO:0000256" key="2">
    <source>
        <dbReference type="ARBA" id="ARBA00023125"/>
    </source>
</evidence>
<dbReference type="PANTHER" id="PTHR30146:SF109">
    <property type="entry name" value="HTH-TYPE TRANSCRIPTIONAL REGULATOR GALS"/>
    <property type="match status" value="1"/>
</dbReference>
<dbReference type="Pfam" id="PF00356">
    <property type="entry name" value="LacI"/>
    <property type="match status" value="1"/>
</dbReference>
<dbReference type="Pfam" id="PF13377">
    <property type="entry name" value="Peripla_BP_3"/>
    <property type="match status" value="1"/>
</dbReference>
<gene>
    <name evidence="5" type="ORF">FHR83_009105</name>
</gene>
<comment type="caution">
    <text evidence="5">The sequence shown here is derived from an EMBL/GenBank/DDBJ whole genome shotgun (WGS) entry which is preliminary data.</text>
</comment>
<dbReference type="SMART" id="SM00354">
    <property type="entry name" value="HTH_LACI"/>
    <property type="match status" value="1"/>
</dbReference>
<dbReference type="SUPFAM" id="SSF47413">
    <property type="entry name" value="lambda repressor-like DNA-binding domains"/>
    <property type="match status" value="1"/>
</dbReference>
<dbReference type="InterPro" id="IPR046335">
    <property type="entry name" value="LacI/GalR-like_sensor"/>
</dbReference>
<dbReference type="PANTHER" id="PTHR30146">
    <property type="entry name" value="LACI-RELATED TRANSCRIPTIONAL REPRESSOR"/>
    <property type="match status" value="1"/>
</dbReference>
<keyword evidence="2 5" id="KW-0238">DNA-binding</keyword>
<evidence type="ECO:0000256" key="1">
    <source>
        <dbReference type="ARBA" id="ARBA00023015"/>
    </source>
</evidence>
<feature type="domain" description="HTH lacI-type" evidence="4">
    <location>
        <begin position="7"/>
        <end position="63"/>
    </location>
</feature>
<reference evidence="5 6" key="1">
    <citation type="submission" date="2020-08" db="EMBL/GenBank/DDBJ databases">
        <title>Genomic Encyclopedia of Type Strains, Phase III (KMG-III): the genomes of soil and plant-associated and newly described type strains.</title>
        <authorList>
            <person name="Whitman W."/>
        </authorList>
    </citation>
    <scope>NUCLEOTIDE SEQUENCE [LARGE SCALE GENOMIC DNA]</scope>
    <source>
        <strain evidence="5 6">CECT 3287</strain>
    </source>
</reference>
<dbReference type="RefSeq" id="WP_229795749.1">
    <property type="nucleotide sequence ID" value="NZ_BMPW01000038.1"/>
</dbReference>
<dbReference type="InterPro" id="IPR000843">
    <property type="entry name" value="HTH_LacI"/>
</dbReference>
<dbReference type="AlphaFoldDB" id="A0A7W5AS69"/>
<dbReference type="InterPro" id="IPR028082">
    <property type="entry name" value="Peripla_BP_I"/>
</dbReference>
<dbReference type="Proteomes" id="UP000590749">
    <property type="component" value="Unassembled WGS sequence"/>
</dbReference>
<dbReference type="CDD" id="cd06267">
    <property type="entry name" value="PBP1_LacI_sugar_binding-like"/>
    <property type="match status" value="1"/>
</dbReference>
<accession>A0A7W5AS69</accession>
<keyword evidence="1" id="KW-0805">Transcription regulation</keyword>
<organism evidence="5 6">
    <name type="scientific">Actinoplanes campanulatus</name>
    <dbReference type="NCBI Taxonomy" id="113559"/>
    <lineage>
        <taxon>Bacteria</taxon>
        <taxon>Bacillati</taxon>
        <taxon>Actinomycetota</taxon>
        <taxon>Actinomycetes</taxon>
        <taxon>Micromonosporales</taxon>
        <taxon>Micromonosporaceae</taxon>
        <taxon>Actinoplanes</taxon>
    </lineage>
</organism>
<evidence type="ECO:0000259" key="4">
    <source>
        <dbReference type="PROSITE" id="PS50932"/>
    </source>
</evidence>
<dbReference type="EMBL" id="JACHXF010000037">
    <property type="protein sequence ID" value="MBB3101376.1"/>
    <property type="molecule type" value="Genomic_DNA"/>
</dbReference>
<sequence length="301" mass="30969">MTGKTRVTMRDVAAASGVSQATVSFVLNDAPGQTIPAATRERVRRAADELGYRPHSIARALREGASRIVVLEAGGLPRGHHLSSFIAGLDEELGAAGFGLLVSYGEGVSARAAITAIEPRAVIDLPAVCAGPDHDVADGGWIDGMVAHRLVQLRHLVARGHRAVAVAVPAGDDPFLALMAGQVRDAAEELGLPEPLPLVVDGDPEKPVGALKAGVTAVAALTDDLALGVLAVLADTGLSAPGDLAVIGFDDTPHGALWRPALTTVRLDARAYGRRTARTLLGLPVGDARPAPARVIERASA</sequence>
<evidence type="ECO:0000313" key="5">
    <source>
        <dbReference type="EMBL" id="MBB3101376.1"/>
    </source>
</evidence>
<protein>
    <submittedName>
        <fullName evidence="5">DNA-binding LacI/PurR family transcriptional regulator</fullName>
    </submittedName>
</protein>
<dbReference type="Gene3D" id="3.40.50.2300">
    <property type="match status" value="2"/>
</dbReference>
<evidence type="ECO:0000313" key="6">
    <source>
        <dbReference type="Proteomes" id="UP000590749"/>
    </source>
</evidence>